<proteinExistence type="predicted"/>
<reference evidence="2" key="1">
    <citation type="journal article" date="2014" name="Int. J. Syst. Evol. Microbiol.">
        <title>Complete genome sequence of Corynebacterium casei LMG S-19264T (=DSM 44701T), isolated from a smear-ripened cheese.</title>
        <authorList>
            <consortium name="US DOE Joint Genome Institute (JGI-PGF)"/>
            <person name="Walter F."/>
            <person name="Albersmeier A."/>
            <person name="Kalinowski J."/>
            <person name="Ruckert C."/>
        </authorList>
    </citation>
    <scope>NUCLEOTIDE SEQUENCE</scope>
    <source>
        <strain evidence="2">KCTC 32513</strain>
    </source>
</reference>
<feature type="compositionally biased region" description="Polar residues" evidence="1">
    <location>
        <begin position="1"/>
        <end position="12"/>
    </location>
</feature>
<name>A0A8J3CUE0_9PROT</name>
<accession>A0A8J3CUE0</accession>
<comment type="caution">
    <text evidence="2">The sequence shown here is derived from an EMBL/GenBank/DDBJ whole genome shotgun (WGS) entry which is preliminary data.</text>
</comment>
<dbReference type="AlphaFoldDB" id="A0A8J3CUE0"/>
<dbReference type="Proteomes" id="UP000634004">
    <property type="component" value="Unassembled WGS sequence"/>
</dbReference>
<organism evidence="2 3">
    <name type="scientific">Algimonas arctica</name>
    <dbReference type="NCBI Taxonomy" id="1479486"/>
    <lineage>
        <taxon>Bacteria</taxon>
        <taxon>Pseudomonadati</taxon>
        <taxon>Pseudomonadota</taxon>
        <taxon>Alphaproteobacteria</taxon>
        <taxon>Maricaulales</taxon>
        <taxon>Robiginitomaculaceae</taxon>
        <taxon>Algimonas</taxon>
    </lineage>
</organism>
<gene>
    <name evidence="2" type="ORF">GCM10009069_26580</name>
</gene>
<feature type="region of interest" description="Disordered" evidence="1">
    <location>
        <begin position="1"/>
        <end position="23"/>
    </location>
</feature>
<keyword evidence="3" id="KW-1185">Reference proteome</keyword>
<sequence length="434" mass="45943">MSEQTPESTANITDEDGFAVAESEPSMEDILASIRKIISDDADPVPLDGPGDAPIENSGEELSPVSNATAEPLIAVDAEADPFDLDSLLGDLNAGETSVSQNDTFAQSIGIGDMASLDDDLAIPELDVETDASEAASLDQDQDDMDRLMNELLVDMDEPTMMAGTEGPLAAAVVPHTLTPQVGKSQTATDDDDMDVVKSLIADLTDDDVDPSADASSLDDLDLDLDAMMNELAGFDTDPISETQAESVMVTESDMDDLDLMEDDIFESILEMTLEDEVEAFDAKSEIDPNVPSLADIAAAAEAEAIVEPAVMVKSAAVLGAKTQQADIEEPVSGASVTPEPAKPTPSEMETPMPSALRSDAILDDVTEKASMSAFAELNQVVEDKAILSERGPRIGDLVQDALKPMLKEWLDANIQSIVERAVAKEVKRIADGK</sequence>
<dbReference type="InterPro" id="IPR019632">
    <property type="entry name" value="DUF2497"/>
</dbReference>
<evidence type="ECO:0008006" key="4">
    <source>
        <dbReference type="Google" id="ProtNLM"/>
    </source>
</evidence>
<dbReference type="EMBL" id="BMZH01000014">
    <property type="protein sequence ID" value="GHB02517.1"/>
    <property type="molecule type" value="Genomic_DNA"/>
</dbReference>
<evidence type="ECO:0000256" key="1">
    <source>
        <dbReference type="SAM" id="MobiDB-lite"/>
    </source>
</evidence>
<feature type="region of interest" description="Disordered" evidence="1">
    <location>
        <begin position="329"/>
        <end position="354"/>
    </location>
</feature>
<evidence type="ECO:0000313" key="3">
    <source>
        <dbReference type="Proteomes" id="UP000634004"/>
    </source>
</evidence>
<evidence type="ECO:0000313" key="2">
    <source>
        <dbReference type="EMBL" id="GHB02517.1"/>
    </source>
</evidence>
<dbReference type="RefSeq" id="WP_233354159.1">
    <property type="nucleotide sequence ID" value="NZ_BMZH01000014.1"/>
</dbReference>
<protein>
    <recommendedName>
        <fullName evidence="4">DUF2497 domain-containing protein</fullName>
    </recommendedName>
</protein>
<feature type="region of interest" description="Disordered" evidence="1">
    <location>
        <begin position="40"/>
        <end position="66"/>
    </location>
</feature>
<reference evidence="2" key="2">
    <citation type="submission" date="2020-09" db="EMBL/GenBank/DDBJ databases">
        <authorList>
            <person name="Sun Q."/>
            <person name="Kim S."/>
        </authorList>
    </citation>
    <scope>NUCLEOTIDE SEQUENCE</scope>
    <source>
        <strain evidence="2">KCTC 32513</strain>
    </source>
</reference>
<dbReference type="Pfam" id="PF10691">
    <property type="entry name" value="DUF2497"/>
    <property type="match status" value="1"/>
</dbReference>